<dbReference type="Proteomes" id="UP001244011">
    <property type="component" value="Unassembled WGS sequence"/>
</dbReference>
<feature type="region of interest" description="Disordered" evidence="8">
    <location>
        <begin position="219"/>
        <end position="250"/>
    </location>
</feature>
<evidence type="ECO:0000256" key="5">
    <source>
        <dbReference type="ARBA" id="ARBA00015522"/>
    </source>
</evidence>
<dbReference type="GO" id="GO:0005730">
    <property type="term" value="C:nucleolus"/>
    <property type="evidence" value="ECO:0007669"/>
    <property type="project" value="UniProtKB-SubCell"/>
</dbReference>
<feature type="compositionally biased region" description="Polar residues" evidence="8">
    <location>
        <begin position="14"/>
        <end position="25"/>
    </location>
</feature>
<dbReference type="GO" id="GO:0042273">
    <property type="term" value="P:ribosomal large subunit biogenesis"/>
    <property type="evidence" value="ECO:0007669"/>
    <property type="project" value="TreeGrafter"/>
</dbReference>
<comment type="function">
    <text evidence="1">Involved in the biogenesis of the 60S ribosomal subunit.</text>
</comment>
<feature type="compositionally biased region" description="Acidic residues" evidence="8">
    <location>
        <begin position="147"/>
        <end position="174"/>
    </location>
</feature>
<keyword evidence="7" id="KW-0687">Ribonucleoprotein</keyword>
<keyword evidence="6" id="KW-0539">Nucleus</keyword>
<feature type="region of interest" description="Disordered" evidence="8">
    <location>
        <begin position="72"/>
        <end position="96"/>
    </location>
</feature>
<dbReference type="GeneID" id="85313770"/>
<feature type="compositionally biased region" description="Basic residues" evidence="8">
    <location>
        <begin position="1"/>
        <end position="13"/>
    </location>
</feature>
<dbReference type="Pfam" id="PF09420">
    <property type="entry name" value="Nop16"/>
    <property type="match status" value="1"/>
</dbReference>
<evidence type="ECO:0000256" key="4">
    <source>
        <dbReference type="ARBA" id="ARBA00011187"/>
    </source>
</evidence>
<gene>
    <name evidence="9" type="ORF">QBC33DRAFT_570825</name>
</gene>
<protein>
    <recommendedName>
        <fullName evidence="5">Nucleolar protein 16</fullName>
    </recommendedName>
</protein>
<feature type="compositionally biased region" description="Basic and acidic residues" evidence="8">
    <location>
        <begin position="182"/>
        <end position="198"/>
    </location>
</feature>
<comment type="similarity">
    <text evidence="3">Belongs to the NOP16 family.</text>
</comment>
<evidence type="ECO:0000256" key="6">
    <source>
        <dbReference type="ARBA" id="ARBA00023242"/>
    </source>
</evidence>
<dbReference type="PANTHER" id="PTHR13243:SF1">
    <property type="entry name" value="NUCLEOLAR PROTEIN 16"/>
    <property type="match status" value="1"/>
</dbReference>
<keyword evidence="10" id="KW-1185">Reference proteome</keyword>
<sequence>MGRELQKRKRRSSRATVRQPTSTKKPLNPMGNSIIAKNWNKKQTLSQNYRRLGLVAKLGGATGGVEPDFLGTGDGNAGAKDGASAVGPANKKGPRRDPFAVTFAVKPMAQQIVTEARVERDASGRIVRVLDGRRENPLRDPLVQFDSDSEAGEEEAEDAEEWGGIDEDEEDEDESRPSVVMELERQAGRPLEKRLRHTSRGEGEWLERLVARHGDDAAAMARDRKLNPMQQTEADISRRLRRWRAGSGKA</sequence>
<organism evidence="9 10">
    <name type="scientific">Phialemonium atrogriseum</name>
    <dbReference type="NCBI Taxonomy" id="1093897"/>
    <lineage>
        <taxon>Eukaryota</taxon>
        <taxon>Fungi</taxon>
        <taxon>Dikarya</taxon>
        <taxon>Ascomycota</taxon>
        <taxon>Pezizomycotina</taxon>
        <taxon>Sordariomycetes</taxon>
        <taxon>Sordariomycetidae</taxon>
        <taxon>Cephalothecales</taxon>
        <taxon>Cephalothecaceae</taxon>
        <taxon>Phialemonium</taxon>
    </lineage>
</organism>
<comment type="subcellular location">
    <subcellularLocation>
        <location evidence="2">Nucleus</location>
        <location evidence="2">Nucleolus</location>
    </subcellularLocation>
</comment>
<dbReference type="AlphaFoldDB" id="A0AAJ0BXG9"/>
<dbReference type="RefSeq" id="XP_060282318.1">
    <property type="nucleotide sequence ID" value="XM_060430583.1"/>
</dbReference>
<dbReference type="EMBL" id="MU839012">
    <property type="protein sequence ID" value="KAK1766105.1"/>
    <property type="molecule type" value="Genomic_DNA"/>
</dbReference>
<evidence type="ECO:0000256" key="1">
    <source>
        <dbReference type="ARBA" id="ARBA00002889"/>
    </source>
</evidence>
<reference evidence="9" key="1">
    <citation type="submission" date="2023-06" db="EMBL/GenBank/DDBJ databases">
        <title>Genome-scale phylogeny and comparative genomics of the fungal order Sordariales.</title>
        <authorList>
            <consortium name="Lawrence Berkeley National Laboratory"/>
            <person name="Hensen N."/>
            <person name="Bonometti L."/>
            <person name="Westerberg I."/>
            <person name="Brannstrom I.O."/>
            <person name="Guillou S."/>
            <person name="Cros-Aarteil S."/>
            <person name="Calhoun S."/>
            <person name="Haridas S."/>
            <person name="Kuo A."/>
            <person name="Mondo S."/>
            <person name="Pangilinan J."/>
            <person name="Riley R."/>
            <person name="Labutti K."/>
            <person name="Andreopoulos B."/>
            <person name="Lipzen A."/>
            <person name="Chen C."/>
            <person name="Yanf M."/>
            <person name="Daum C."/>
            <person name="Ng V."/>
            <person name="Clum A."/>
            <person name="Steindorff A."/>
            <person name="Ohm R."/>
            <person name="Martin F."/>
            <person name="Silar P."/>
            <person name="Natvig D."/>
            <person name="Lalanne C."/>
            <person name="Gautier V."/>
            <person name="Ament-Velasquez S.L."/>
            <person name="Kruys A."/>
            <person name="Hutchinson M.I."/>
            <person name="Powell A.J."/>
            <person name="Barry K."/>
            <person name="Miller A.N."/>
            <person name="Grigoriev I.V."/>
            <person name="Debuchy R."/>
            <person name="Gladieux P."/>
            <person name="Thoren M.H."/>
            <person name="Johannesson H."/>
        </authorList>
    </citation>
    <scope>NUCLEOTIDE SEQUENCE</scope>
    <source>
        <strain evidence="9">8032-3</strain>
    </source>
</reference>
<comment type="subunit">
    <text evidence="4">Component of the pre-66S ribosomal particle.</text>
</comment>
<evidence type="ECO:0000256" key="3">
    <source>
        <dbReference type="ARBA" id="ARBA00008479"/>
    </source>
</evidence>
<proteinExistence type="inferred from homology"/>
<dbReference type="PANTHER" id="PTHR13243">
    <property type="entry name" value="HSPC111 PROTEIN-RELATED"/>
    <property type="match status" value="1"/>
</dbReference>
<accession>A0AAJ0BXG9</accession>
<evidence type="ECO:0000256" key="8">
    <source>
        <dbReference type="SAM" id="MobiDB-lite"/>
    </source>
</evidence>
<dbReference type="GO" id="GO:1990904">
    <property type="term" value="C:ribonucleoprotein complex"/>
    <property type="evidence" value="ECO:0007669"/>
    <property type="project" value="UniProtKB-KW"/>
</dbReference>
<evidence type="ECO:0000313" key="9">
    <source>
        <dbReference type="EMBL" id="KAK1766105.1"/>
    </source>
</evidence>
<feature type="region of interest" description="Disordered" evidence="8">
    <location>
        <begin position="137"/>
        <end position="198"/>
    </location>
</feature>
<evidence type="ECO:0000313" key="10">
    <source>
        <dbReference type="Proteomes" id="UP001244011"/>
    </source>
</evidence>
<feature type="region of interest" description="Disordered" evidence="8">
    <location>
        <begin position="1"/>
        <end position="33"/>
    </location>
</feature>
<evidence type="ECO:0000256" key="7">
    <source>
        <dbReference type="ARBA" id="ARBA00023274"/>
    </source>
</evidence>
<name>A0AAJ0BXG9_9PEZI</name>
<dbReference type="InterPro" id="IPR019002">
    <property type="entry name" value="Ribosome_biogenesis_Nop16"/>
</dbReference>
<evidence type="ECO:0000256" key="2">
    <source>
        <dbReference type="ARBA" id="ARBA00004604"/>
    </source>
</evidence>
<comment type="caution">
    <text evidence="9">The sequence shown here is derived from an EMBL/GenBank/DDBJ whole genome shotgun (WGS) entry which is preliminary data.</text>
</comment>